<dbReference type="HAMAP" id="MF_00347">
    <property type="entry name" value="Polyphosphate_kinase"/>
    <property type="match status" value="1"/>
</dbReference>
<dbReference type="InterPro" id="IPR024953">
    <property type="entry name" value="PP_kinase_middle"/>
</dbReference>
<dbReference type="GO" id="GO:0008976">
    <property type="term" value="F:polyphosphate kinase activity"/>
    <property type="evidence" value="ECO:0007669"/>
    <property type="project" value="UniProtKB-EC"/>
</dbReference>
<accession>A0ABS8W7I4</accession>
<feature type="active site" description="Phosphohistidine intermediate" evidence="6">
    <location>
        <position position="433"/>
    </location>
</feature>
<dbReference type="SUPFAM" id="SSF143724">
    <property type="entry name" value="PHP14-like"/>
    <property type="match status" value="1"/>
</dbReference>
<dbReference type="CDD" id="cd09167">
    <property type="entry name" value="PLDc_EcPPK1_C2_like"/>
    <property type="match status" value="1"/>
</dbReference>
<evidence type="ECO:0000259" key="10">
    <source>
        <dbReference type="Pfam" id="PF13089"/>
    </source>
</evidence>
<feature type="region of interest" description="Disordered" evidence="8">
    <location>
        <begin position="689"/>
        <end position="727"/>
    </location>
</feature>
<dbReference type="Pfam" id="PF17941">
    <property type="entry name" value="PP_kinase_C_1"/>
    <property type="match status" value="1"/>
</dbReference>
<dbReference type="NCBIfam" id="TIGR03705">
    <property type="entry name" value="poly_P_kin"/>
    <property type="match status" value="1"/>
</dbReference>
<dbReference type="Gene3D" id="1.20.58.310">
    <property type="entry name" value="Polyphosphate kinase N-terminal domain"/>
    <property type="match status" value="1"/>
</dbReference>
<dbReference type="RefSeq" id="WP_233051307.1">
    <property type="nucleotide sequence ID" value="NZ_JAIMJA010000002.1"/>
</dbReference>
<keyword evidence="5 6" id="KW-0067">ATP-binding</keyword>
<dbReference type="EMBL" id="JAIMJA010000002">
    <property type="protein sequence ID" value="MCE2593718.1"/>
    <property type="molecule type" value="Genomic_DNA"/>
</dbReference>
<comment type="function">
    <text evidence="6 7">Catalyzes the reversible transfer of the terminal phosphate of ATP to form a long-chain polyphosphate (polyP).</text>
</comment>
<comment type="PTM">
    <text evidence="6 7">An intermediate of this reaction is the autophosphorylated ppk in which a phosphate is covalently linked to a histidine residue through a N-P bond.</text>
</comment>
<gene>
    <name evidence="13" type="primary">ppk1</name>
    <name evidence="6" type="synonym">ppk</name>
    <name evidence="13" type="ORF">K6Y31_02675</name>
</gene>
<evidence type="ECO:0000256" key="5">
    <source>
        <dbReference type="ARBA" id="ARBA00022840"/>
    </source>
</evidence>
<evidence type="ECO:0000259" key="9">
    <source>
        <dbReference type="Pfam" id="PF02503"/>
    </source>
</evidence>
<evidence type="ECO:0000313" key="14">
    <source>
        <dbReference type="Proteomes" id="UP001201273"/>
    </source>
</evidence>
<dbReference type="Proteomes" id="UP001201273">
    <property type="component" value="Unassembled WGS sequence"/>
</dbReference>
<feature type="binding site" evidence="6">
    <location>
        <position position="562"/>
    </location>
    <ligand>
        <name>ATP</name>
        <dbReference type="ChEBI" id="CHEBI:30616"/>
    </ligand>
</feature>
<evidence type="ECO:0000256" key="1">
    <source>
        <dbReference type="ARBA" id="ARBA00022553"/>
    </source>
</evidence>
<dbReference type="NCBIfam" id="NF003917">
    <property type="entry name" value="PRK05443.1-1"/>
    <property type="match status" value="1"/>
</dbReference>
<feature type="binding site" evidence="6">
    <location>
        <position position="590"/>
    </location>
    <ligand>
        <name>ATP</name>
        <dbReference type="ChEBI" id="CHEBI:30616"/>
    </ligand>
</feature>
<feature type="binding site" evidence="6">
    <location>
        <position position="466"/>
    </location>
    <ligand>
        <name>ATP</name>
        <dbReference type="ChEBI" id="CHEBI:30616"/>
    </ligand>
</feature>
<dbReference type="InterPro" id="IPR003414">
    <property type="entry name" value="PP_kinase"/>
</dbReference>
<comment type="caution">
    <text evidence="13">The sequence shown here is derived from an EMBL/GenBank/DDBJ whole genome shotgun (WGS) entry which is preliminary data.</text>
</comment>
<feature type="domain" description="Polyphosphate kinase N-terminal" evidence="10">
    <location>
        <begin position="7"/>
        <end position="109"/>
    </location>
</feature>
<evidence type="ECO:0000256" key="8">
    <source>
        <dbReference type="SAM" id="MobiDB-lite"/>
    </source>
</evidence>
<feature type="compositionally biased region" description="Polar residues" evidence="8">
    <location>
        <begin position="715"/>
        <end position="727"/>
    </location>
</feature>
<feature type="domain" description="Polyphosphate kinase C-terminal" evidence="12">
    <location>
        <begin position="330"/>
        <end position="493"/>
    </location>
</feature>
<evidence type="ECO:0000256" key="3">
    <source>
        <dbReference type="ARBA" id="ARBA00022741"/>
    </source>
</evidence>
<keyword evidence="2 6" id="KW-0808">Transferase</keyword>
<evidence type="ECO:0000259" key="12">
    <source>
        <dbReference type="Pfam" id="PF17941"/>
    </source>
</evidence>
<dbReference type="InterPro" id="IPR025200">
    <property type="entry name" value="PPK_C_dom2"/>
</dbReference>
<keyword evidence="6" id="KW-0479">Metal-binding</keyword>
<reference evidence="13 14" key="1">
    <citation type="journal article" date="2022" name="Environ. Microbiol. Rep.">
        <title>Eco-phylogenetic analyses reveal divergent evolution of vitamin B12 metabolism in the marine bacterial family 'Psychromonadaceae'.</title>
        <authorList>
            <person name="Jin X."/>
            <person name="Yang Y."/>
            <person name="Cao H."/>
            <person name="Gao B."/>
            <person name="Zhao Z."/>
        </authorList>
    </citation>
    <scope>NUCLEOTIDE SEQUENCE [LARGE SCALE GENOMIC DNA]</scope>
    <source>
        <strain evidence="13 14">MKS20</strain>
    </source>
</reference>
<dbReference type="InterPro" id="IPR041108">
    <property type="entry name" value="PP_kinase_C_1"/>
</dbReference>
<feature type="binding site" evidence="6">
    <location>
        <position position="403"/>
    </location>
    <ligand>
        <name>Mg(2+)</name>
        <dbReference type="ChEBI" id="CHEBI:18420"/>
    </ligand>
</feature>
<proteinExistence type="inferred from homology"/>
<name>A0ABS8W7I4_9GAMM</name>
<comment type="similarity">
    <text evidence="6 7">Belongs to the polyphosphate kinase 1 (PPK1) family.</text>
</comment>
<evidence type="ECO:0000313" key="13">
    <source>
        <dbReference type="EMBL" id="MCE2593718.1"/>
    </source>
</evidence>
<comment type="cofactor">
    <cofactor evidence="6">
        <name>Mg(2+)</name>
        <dbReference type="ChEBI" id="CHEBI:18420"/>
    </cofactor>
</comment>
<dbReference type="SUPFAM" id="SSF140356">
    <property type="entry name" value="PPK N-terminal domain-like"/>
    <property type="match status" value="1"/>
</dbReference>
<feature type="domain" description="Polyphosphate kinase middle" evidence="9">
    <location>
        <begin position="119"/>
        <end position="303"/>
    </location>
</feature>
<sequence length="727" mass="84401">MSLDKLFVEKELSWLSFNERVLQEAMDKTVPIVERVRFLGIFSNNLDEFFKVRVADVKRRIIINEARGGDEGAKHLLTKIQNKVLKLQQDFDNTYKDLILALARHNIFLVNENQLSENQQNWIRNYFKDKLLRHLAPIELTKSIDLVDFLKDEYTYLAIEIRKGDETKYSLVEVPTNDLPRFIQLPSEQTKRKKSLILLDNIIRFCIEDLFKGFYEFDSLSSYSIKMTRDAEYNMQGMVEHGLLEQMSEGLKQRLTNEPLRFVYDREMPLHMVDFIKDKLHISSHDSIIPGGRYHNFKDFIGFPNVGRAYLENPSLPALSCHQIEKFNTVFDAISERDILLYYPFHKFRYVTELIRQAALDPKVSTIKINLYRVAKKSRVVSSLIDAVNNGKKVTVVIELQARFDEAANIKWSKRLTQAGVKVVFGVPTLKIHSKLCLITRLEDDQWVKYAHLGTGNFNEKTAQIYTDFALLTKNQELAQEVDGVFDFIEHPYRRTKFNHLLVSPINCRRYLYRMIDAEIASAKQNKPAAITVKVNNLVDKGIVNRLYAASSAGVKIRMIIRGMCALVPGVTGISENIEVISIVDRFLEHPRAFIFHNNGDEKIYISSADWMTRNIDNRIEVGCPIYHPELRAMIKHSIELQFKDTTKARIIDKEQSNEYVQRGNRRKIRSQVSTYEYLKRREQQLVQKHQEELERQAAASEPEQPIIEAEPQSTSISSKSKQLEQA</sequence>
<feature type="compositionally biased region" description="Low complexity" evidence="8">
    <location>
        <begin position="698"/>
        <end position="714"/>
    </location>
</feature>
<feature type="binding site" evidence="6">
    <location>
        <position position="373"/>
    </location>
    <ligand>
        <name>Mg(2+)</name>
        <dbReference type="ChEBI" id="CHEBI:18420"/>
    </ligand>
</feature>
<keyword evidence="14" id="KW-1185">Reference proteome</keyword>
<evidence type="ECO:0000256" key="4">
    <source>
        <dbReference type="ARBA" id="ARBA00022777"/>
    </source>
</evidence>
<comment type="catalytic activity">
    <reaction evidence="6 7">
        <text>[phosphate](n) + ATP = [phosphate](n+1) + ADP</text>
        <dbReference type="Rhea" id="RHEA:19573"/>
        <dbReference type="Rhea" id="RHEA-COMP:9859"/>
        <dbReference type="Rhea" id="RHEA-COMP:14280"/>
        <dbReference type="ChEBI" id="CHEBI:16838"/>
        <dbReference type="ChEBI" id="CHEBI:30616"/>
        <dbReference type="ChEBI" id="CHEBI:456216"/>
        <dbReference type="EC" id="2.7.4.1"/>
    </reaction>
</comment>
<feature type="binding site" evidence="6">
    <location>
        <position position="45"/>
    </location>
    <ligand>
        <name>ATP</name>
        <dbReference type="ChEBI" id="CHEBI:30616"/>
    </ligand>
</feature>
<evidence type="ECO:0000259" key="11">
    <source>
        <dbReference type="Pfam" id="PF13090"/>
    </source>
</evidence>
<dbReference type="InterPro" id="IPR036832">
    <property type="entry name" value="PPK_N_dom_sf"/>
</dbReference>
<dbReference type="Pfam" id="PF13089">
    <property type="entry name" value="PP_kinase_N"/>
    <property type="match status" value="1"/>
</dbReference>
<evidence type="ECO:0000256" key="7">
    <source>
        <dbReference type="RuleBase" id="RU003800"/>
    </source>
</evidence>
<dbReference type="InterPro" id="IPR036830">
    <property type="entry name" value="PP_kinase_middle_dom_sf"/>
</dbReference>
<dbReference type="CDD" id="cd09164">
    <property type="entry name" value="PLDc_EcPPK1_C1_like"/>
    <property type="match status" value="1"/>
</dbReference>
<dbReference type="EC" id="2.7.4.1" evidence="6 7"/>
<keyword evidence="3 6" id="KW-0547">Nucleotide-binding</keyword>
<keyword evidence="1 6" id="KW-0597">Phosphoprotein</keyword>
<evidence type="ECO:0000256" key="6">
    <source>
        <dbReference type="HAMAP-Rule" id="MF_00347"/>
    </source>
</evidence>
<dbReference type="PANTHER" id="PTHR30218:SF0">
    <property type="entry name" value="POLYPHOSPHATE KINASE"/>
    <property type="match status" value="1"/>
</dbReference>
<keyword evidence="6" id="KW-0460">Magnesium</keyword>
<dbReference type="Pfam" id="PF13090">
    <property type="entry name" value="PP_kinase_C"/>
    <property type="match status" value="1"/>
</dbReference>
<dbReference type="Gene3D" id="3.30.870.10">
    <property type="entry name" value="Endonuclease Chain A"/>
    <property type="match status" value="2"/>
</dbReference>
<dbReference type="Gene3D" id="3.30.1840.10">
    <property type="entry name" value="Polyphosphate kinase middle domain"/>
    <property type="match status" value="1"/>
</dbReference>
<dbReference type="PIRSF" id="PIRSF015589">
    <property type="entry name" value="PP_kinase"/>
    <property type="match status" value="1"/>
</dbReference>
<feature type="domain" description="Polyphosphate kinase C-terminal" evidence="11">
    <location>
        <begin position="501"/>
        <end position="672"/>
    </location>
</feature>
<dbReference type="InterPro" id="IPR025198">
    <property type="entry name" value="PPK_N_dom"/>
</dbReference>
<protein>
    <recommendedName>
        <fullName evidence="6 7">Polyphosphate kinase</fullName>
        <ecNumber evidence="6 7">2.7.4.1</ecNumber>
    </recommendedName>
    <alternativeName>
        <fullName evidence="6">ATP-polyphosphate phosphotransferase</fullName>
    </alternativeName>
    <alternativeName>
        <fullName evidence="6">Polyphosphoric acid kinase</fullName>
    </alternativeName>
</protein>
<keyword evidence="4 6" id="KW-0418">Kinase</keyword>
<dbReference type="SUPFAM" id="SSF56024">
    <property type="entry name" value="Phospholipase D/nuclease"/>
    <property type="match status" value="2"/>
</dbReference>
<evidence type="ECO:0000256" key="2">
    <source>
        <dbReference type="ARBA" id="ARBA00022679"/>
    </source>
</evidence>
<dbReference type="PANTHER" id="PTHR30218">
    <property type="entry name" value="POLYPHOSPHATE KINASE"/>
    <property type="match status" value="1"/>
</dbReference>
<organism evidence="13 14">
    <name type="scientific">Motilimonas cestriensis</name>
    <dbReference type="NCBI Taxonomy" id="2742685"/>
    <lineage>
        <taxon>Bacteria</taxon>
        <taxon>Pseudomonadati</taxon>
        <taxon>Pseudomonadota</taxon>
        <taxon>Gammaproteobacteria</taxon>
        <taxon>Alteromonadales</taxon>
        <taxon>Alteromonadales genera incertae sedis</taxon>
        <taxon>Motilimonas</taxon>
    </lineage>
</organism>
<dbReference type="Pfam" id="PF02503">
    <property type="entry name" value="PP_kinase"/>
    <property type="match status" value="1"/>
</dbReference>